<dbReference type="InterPro" id="IPR029063">
    <property type="entry name" value="SAM-dependent_MTases_sf"/>
</dbReference>
<dbReference type="SUPFAM" id="SSF53335">
    <property type="entry name" value="S-adenosyl-L-methionine-dependent methyltransferases"/>
    <property type="match status" value="1"/>
</dbReference>
<name>A0A4U1JR63_RHOCA</name>
<dbReference type="Pfam" id="PF13489">
    <property type="entry name" value="Methyltransf_23"/>
    <property type="match status" value="1"/>
</dbReference>
<proteinExistence type="predicted"/>
<dbReference type="GO" id="GO:0008168">
    <property type="term" value="F:methyltransferase activity"/>
    <property type="evidence" value="ECO:0007669"/>
    <property type="project" value="UniProtKB-KW"/>
</dbReference>
<gene>
    <name evidence="1" type="ORF">FBT96_09375</name>
</gene>
<dbReference type="Gene3D" id="3.40.50.150">
    <property type="entry name" value="Vaccinia Virus protein VP39"/>
    <property type="match status" value="1"/>
</dbReference>
<sequence>MALSQCFDSIDYYERDPKAFADRYDSVAFEDVHPHVLTYLPSSGSVLDVGAGSGRDARFMAARGLKVTAVEPSAGLRDLGARNSKG</sequence>
<dbReference type="EMBL" id="SWJZ01000030">
    <property type="protein sequence ID" value="TKD21514.1"/>
    <property type="molecule type" value="Genomic_DNA"/>
</dbReference>
<organism evidence="1 2">
    <name type="scientific">Rhodobacter capsulatus</name>
    <name type="common">Rhodopseudomonas capsulata</name>
    <dbReference type="NCBI Taxonomy" id="1061"/>
    <lineage>
        <taxon>Bacteria</taxon>
        <taxon>Pseudomonadati</taxon>
        <taxon>Pseudomonadota</taxon>
        <taxon>Alphaproteobacteria</taxon>
        <taxon>Rhodobacterales</taxon>
        <taxon>Rhodobacter group</taxon>
        <taxon>Rhodobacter</taxon>
    </lineage>
</organism>
<dbReference type="AlphaFoldDB" id="A0A4U1JR63"/>
<keyword evidence="1" id="KW-0489">Methyltransferase</keyword>
<feature type="non-terminal residue" evidence="1">
    <location>
        <position position="86"/>
    </location>
</feature>
<dbReference type="OrthoDB" id="7348755at2"/>
<accession>A0A4U1JR63</accession>
<protein>
    <submittedName>
        <fullName evidence="1">Methyltransferase domain-containing protein</fullName>
    </submittedName>
</protein>
<dbReference type="Proteomes" id="UP000310597">
    <property type="component" value="Unassembled WGS sequence"/>
</dbReference>
<reference evidence="1 2" key="1">
    <citation type="submission" date="2019-04" db="EMBL/GenBank/DDBJ databases">
        <title>Draft Whole-Genome sequence of the purple photosynthetic bacterium Rhodobacter capsulatus SP108 with an indigenous class A beta-lactamase.</title>
        <authorList>
            <person name="Robertson S."/>
            <person name="Meyer T.E."/>
            <person name="Kyndt J.A."/>
        </authorList>
    </citation>
    <scope>NUCLEOTIDE SEQUENCE [LARGE SCALE GENOMIC DNA]</scope>
    <source>
        <strain evidence="1 2">SP108</strain>
    </source>
</reference>
<dbReference type="RefSeq" id="WP_136906021.1">
    <property type="nucleotide sequence ID" value="NZ_SWJZ01000030.1"/>
</dbReference>
<dbReference type="GO" id="GO:0032259">
    <property type="term" value="P:methylation"/>
    <property type="evidence" value="ECO:0007669"/>
    <property type="project" value="UniProtKB-KW"/>
</dbReference>
<evidence type="ECO:0000313" key="1">
    <source>
        <dbReference type="EMBL" id="TKD21514.1"/>
    </source>
</evidence>
<comment type="caution">
    <text evidence="1">The sequence shown here is derived from an EMBL/GenBank/DDBJ whole genome shotgun (WGS) entry which is preliminary data.</text>
</comment>
<evidence type="ECO:0000313" key="2">
    <source>
        <dbReference type="Proteomes" id="UP000310597"/>
    </source>
</evidence>
<keyword evidence="1" id="KW-0808">Transferase</keyword>